<sequence>MRLVNFEASFFVEIAAEDEGAEILILRIDRFQTRREESVVSYHHRLSARGTTEIANSLCEVSKMAIRDLYAVAASNIERFQEGDKQLSSFWRINVVRTFPLPKGHNFVFAAVRKERFEVQAAHTEFSEVANDSLDVVVR</sequence>
<dbReference type="Proteomes" id="UP000176349">
    <property type="component" value="Unassembled WGS sequence"/>
</dbReference>
<protein>
    <submittedName>
        <fullName evidence="1">Uncharacterized protein</fullName>
    </submittedName>
</protein>
<organism evidence="1 2">
    <name type="scientific">Candidatus Liptonbacteria bacterium GWC1_60_9</name>
    <dbReference type="NCBI Taxonomy" id="1798645"/>
    <lineage>
        <taxon>Bacteria</taxon>
        <taxon>Candidatus Liptoniibacteriota</taxon>
    </lineage>
</organism>
<name>A0A1G2C6G7_9BACT</name>
<evidence type="ECO:0000313" key="2">
    <source>
        <dbReference type="Proteomes" id="UP000176349"/>
    </source>
</evidence>
<comment type="caution">
    <text evidence="1">The sequence shown here is derived from an EMBL/GenBank/DDBJ whole genome shotgun (WGS) entry which is preliminary data.</text>
</comment>
<reference evidence="1 2" key="1">
    <citation type="journal article" date="2016" name="Nat. Commun.">
        <title>Thousands of microbial genomes shed light on interconnected biogeochemical processes in an aquifer system.</title>
        <authorList>
            <person name="Anantharaman K."/>
            <person name="Brown C.T."/>
            <person name="Hug L.A."/>
            <person name="Sharon I."/>
            <person name="Castelle C.J."/>
            <person name="Probst A.J."/>
            <person name="Thomas B.C."/>
            <person name="Singh A."/>
            <person name="Wilkins M.J."/>
            <person name="Karaoz U."/>
            <person name="Brodie E.L."/>
            <person name="Williams K.H."/>
            <person name="Hubbard S.S."/>
            <person name="Banfield J.F."/>
        </authorList>
    </citation>
    <scope>NUCLEOTIDE SEQUENCE [LARGE SCALE GENOMIC DNA]</scope>
</reference>
<gene>
    <name evidence="1" type="ORF">A2128_01395</name>
</gene>
<dbReference type="EMBL" id="MHKV01000026">
    <property type="protein sequence ID" value="OGY97003.1"/>
    <property type="molecule type" value="Genomic_DNA"/>
</dbReference>
<accession>A0A1G2C6G7</accession>
<dbReference type="AlphaFoldDB" id="A0A1G2C6G7"/>
<evidence type="ECO:0000313" key="1">
    <source>
        <dbReference type="EMBL" id="OGY97003.1"/>
    </source>
</evidence>
<proteinExistence type="predicted"/>